<feature type="domain" description="ATP synthase F1 complex delta/epsilon subunit N-terminal" evidence="11">
    <location>
        <begin position="1"/>
        <end position="83"/>
    </location>
</feature>
<dbReference type="EMBL" id="JAGQLF010000062">
    <property type="protein sequence ID" value="MCA9387193.1"/>
    <property type="molecule type" value="Genomic_DNA"/>
</dbReference>
<reference evidence="12" key="1">
    <citation type="submission" date="2020-04" db="EMBL/GenBank/DDBJ databases">
        <authorList>
            <person name="Zhang T."/>
        </authorList>
    </citation>
    <scope>NUCLEOTIDE SEQUENCE</scope>
    <source>
        <strain evidence="12">HKST-UBA09</strain>
    </source>
</reference>
<comment type="subcellular location">
    <subcellularLocation>
        <location evidence="1 8">Cell membrane</location>
        <topology evidence="1 8">Peripheral membrane protein</topology>
    </subcellularLocation>
</comment>
<comment type="caution">
    <text evidence="12">The sequence shown here is derived from an EMBL/GenBank/DDBJ whole genome shotgun (WGS) entry which is preliminary data.</text>
</comment>
<evidence type="ECO:0000256" key="6">
    <source>
        <dbReference type="ARBA" id="ARBA00023196"/>
    </source>
</evidence>
<dbReference type="InterPro" id="IPR020546">
    <property type="entry name" value="ATP_synth_F1_dsu/esu_N"/>
</dbReference>
<sequence length="138" mass="15396">MTVKLVTPQGIIIDSNKVDKLTIPTEEGIITILEDHVPMISIVSTGEVVVGFENDTDDEILAISKGILEIGQNSEIHILADTAERAPEIDIDRAEQARLAAEEFLKKQHNLEDVDFARIQAKIEKELARVNVGKKWRK</sequence>
<evidence type="ECO:0000313" key="12">
    <source>
        <dbReference type="EMBL" id="MCA9387193.1"/>
    </source>
</evidence>
<dbReference type="SUPFAM" id="SSF51344">
    <property type="entry name" value="Epsilon subunit of F1F0-ATP synthase N-terminal domain"/>
    <property type="match status" value="1"/>
</dbReference>
<name>A0A955RMB5_9BACT</name>
<evidence type="ECO:0000256" key="1">
    <source>
        <dbReference type="ARBA" id="ARBA00004202"/>
    </source>
</evidence>
<dbReference type="HAMAP" id="MF_00530">
    <property type="entry name" value="ATP_synth_epsil_bac"/>
    <property type="match status" value="1"/>
</dbReference>
<dbReference type="Proteomes" id="UP000714915">
    <property type="component" value="Unassembled WGS sequence"/>
</dbReference>
<dbReference type="Pfam" id="PF00401">
    <property type="entry name" value="ATP-synt_DE"/>
    <property type="match status" value="1"/>
</dbReference>
<dbReference type="InterPro" id="IPR001469">
    <property type="entry name" value="ATP_synth_F1_dsu/esu"/>
</dbReference>
<comment type="subunit">
    <text evidence="8 9">F-type ATPases have 2 components, CF(1) - the catalytic core - and CF(0) - the membrane proton channel. CF(1) has five subunits: alpha(3), beta(3), gamma(1), delta(1), epsilon(1). CF(0) has three main subunits: a, b and c.</text>
</comment>
<evidence type="ECO:0000256" key="5">
    <source>
        <dbReference type="ARBA" id="ARBA00023136"/>
    </source>
</evidence>
<evidence type="ECO:0000256" key="4">
    <source>
        <dbReference type="ARBA" id="ARBA00023065"/>
    </source>
</evidence>
<gene>
    <name evidence="8 12" type="primary">atpC</name>
    <name evidence="12" type="ORF">KC669_04130</name>
</gene>
<keyword evidence="7 8" id="KW-0066">ATP synthesis</keyword>
<dbReference type="Gene3D" id="2.60.15.10">
    <property type="entry name" value="F0F1 ATP synthase delta/epsilon subunit, N-terminal"/>
    <property type="match status" value="1"/>
</dbReference>
<dbReference type="GO" id="GO:0005524">
    <property type="term" value="F:ATP binding"/>
    <property type="evidence" value="ECO:0007669"/>
    <property type="project" value="UniProtKB-UniRule"/>
</dbReference>
<protein>
    <recommendedName>
        <fullName evidence="8">ATP synthase epsilon chain</fullName>
    </recommendedName>
    <alternativeName>
        <fullName evidence="8">ATP synthase F1 sector epsilon subunit</fullName>
    </alternativeName>
    <alternativeName>
        <fullName evidence="8">F-ATPase epsilon subunit</fullName>
    </alternativeName>
</protein>
<dbReference type="NCBIfam" id="TIGR01216">
    <property type="entry name" value="ATP_synt_epsi"/>
    <property type="match status" value="1"/>
</dbReference>
<comment type="function">
    <text evidence="8">Produces ATP from ADP in the presence of a proton gradient across the membrane.</text>
</comment>
<dbReference type="PANTHER" id="PTHR13822:SF10">
    <property type="entry name" value="ATP SYNTHASE EPSILON CHAIN, CHLOROPLASTIC"/>
    <property type="match status" value="1"/>
</dbReference>
<keyword evidence="6 8" id="KW-0139">CF(1)</keyword>
<dbReference type="SUPFAM" id="SSF46604">
    <property type="entry name" value="Epsilon subunit of F1F0-ATP synthase C-terminal domain"/>
    <property type="match status" value="1"/>
</dbReference>
<evidence type="ECO:0000256" key="2">
    <source>
        <dbReference type="ARBA" id="ARBA00005712"/>
    </source>
</evidence>
<reference evidence="12" key="2">
    <citation type="journal article" date="2021" name="Microbiome">
        <title>Successional dynamics and alternative stable states in a saline activated sludge microbial community over 9 years.</title>
        <authorList>
            <person name="Wang Y."/>
            <person name="Ye J."/>
            <person name="Ju F."/>
            <person name="Liu L."/>
            <person name="Boyd J.A."/>
            <person name="Deng Y."/>
            <person name="Parks D.H."/>
            <person name="Jiang X."/>
            <person name="Yin X."/>
            <person name="Woodcroft B.J."/>
            <person name="Tyson G.W."/>
            <person name="Hugenholtz P."/>
            <person name="Polz M.F."/>
            <person name="Zhang T."/>
        </authorList>
    </citation>
    <scope>NUCLEOTIDE SEQUENCE</scope>
    <source>
        <strain evidence="12">HKST-UBA09</strain>
    </source>
</reference>
<organism evidence="12 13">
    <name type="scientific">Candidatus Dojkabacteria bacterium</name>
    <dbReference type="NCBI Taxonomy" id="2099670"/>
    <lineage>
        <taxon>Bacteria</taxon>
        <taxon>Candidatus Dojkabacteria</taxon>
    </lineage>
</organism>
<evidence type="ECO:0000256" key="8">
    <source>
        <dbReference type="HAMAP-Rule" id="MF_00530"/>
    </source>
</evidence>
<evidence type="ECO:0000256" key="7">
    <source>
        <dbReference type="ARBA" id="ARBA00023310"/>
    </source>
</evidence>
<keyword evidence="8" id="KW-0375">Hydrogen ion transport</keyword>
<evidence type="ECO:0000259" key="10">
    <source>
        <dbReference type="Pfam" id="PF00401"/>
    </source>
</evidence>
<evidence type="ECO:0000259" key="11">
    <source>
        <dbReference type="Pfam" id="PF02823"/>
    </source>
</evidence>
<keyword evidence="5 8" id="KW-0472">Membrane</keyword>
<dbReference type="GO" id="GO:0046933">
    <property type="term" value="F:proton-transporting ATP synthase activity, rotational mechanism"/>
    <property type="evidence" value="ECO:0007669"/>
    <property type="project" value="UniProtKB-UniRule"/>
</dbReference>
<dbReference type="GO" id="GO:0045259">
    <property type="term" value="C:proton-transporting ATP synthase complex"/>
    <property type="evidence" value="ECO:0007669"/>
    <property type="project" value="UniProtKB-KW"/>
</dbReference>
<dbReference type="GO" id="GO:0005886">
    <property type="term" value="C:plasma membrane"/>
    <property type="evidence" value="ECO:0007669"/>
    <property type="project" value="UniProtKB-SubCell"/>
</dbReference>
<comment type="similarity">
    <text evidence="2 8 9">Belongs to the ATPase epsilon chain family.</text>
</comment>
<proteinExistence type="inferred from homology"/>
<dbReference type="AlphaFoldDB" id="A0A955RMB5"/>
<evidence type="ECO:0000256" key="9">
    <source>
        <dbReference type="RuleBase" id="RU003656"/>
    </source>
</evidence>
<keyword evidence="4 8" id="KW-0406">Ion transport</keyword>
<keyword evidence="8" id="KW-1003">Cell membrane</keyword>
<dbReference type="InterPro" id="IPR020547">
    <property type="entry name" value="ATP_synth_F1_esu_C"/>
</dbReference>
<dbReference type="Gene3D" id="1.20.5.440">
    <property type="entry name" value="ATP synthase delta/epsilon subunit, C-terminal domain"/>
    <property type="match status" value="1"/>
</dbReference>
<evidence type="ECO:0000313" key="13">
    <source>
        <dbReference type="Proteomes" id="UP000714915"/>
    </source>
</evidence>
<feature type="domain" description="ATP synthase epsilon subunit C-terminal" evidence="10">
    <location>
        <begin position="88"/>
        <end position="132"/>
    </location>
</feature>
<dbReference type="InterPro" id="IPR036794">
    <property type="entry name" value="ATP_F1_dsu/esu_C_sf"/>
</dbReference>
<accession>A0A955RMB5</accession>
<dbReference type="InterPro" id="IPR036771">
    <property type="entry name" value="ATPsynth_dsu/esu_N"/>
</dbReference>
<dbReference type="Pfam" id="PF02823">
    <property type="entry name" value="ATP-synt_DE_N"/>
    <property type="match status" value="1"/>
</dbReference>
<dbReference type="CDD" id="cd12152">
    <property type="entry name" value="F1-ATPase_delta"/>
    <property type="match status" value="1"/>
</dbReference>
<keyword evidence="3 8" id="KW-0813">Transport</keyword>
<dbReference type="PANTHER" id="PTHR13822">
    <property type="entry name" value="ATP SYNTHASE DELTA/EPSILON CHAIN"/>
    <property type="match status" value="1"/>
</dbReference>
<evidence type="ECO:0000256" key="3">
    <source>
        <dbReference type="ARBA" id="ARBA00022448"/>
    </source>
</evidence>